<dbReference type="InterPro" id="IPR005467">
    <property type="entry name" value="His_kinase_dom"/>
</dbReference>
<dbReference type="Proteomes" id="UP000325296">
    <property type="component" value="Unassembled WGS sequence"/>
</dbReference>
<evidence type="ECO:0000256" key="11">
    <source>
        <dbReference type="ARBA" id="ARBA00022989"/>
    </source>
</evidence>
<evidence type="ECO:0000256" key="9">
    <source>
        <dbReference type="ARBA" id="ARBA00022777"/>
    </source>
</evidence>
<feature type="modified residue" description="4-aspartylphosphate" evidence="14">
    <location>
        <position position="607"/>
    </location>
</feature>
<keyword evidence="9 18" id="KW-0418">Kinase</keyword>
<dbReference type="CDD" id="cd01007">
    <property type="entry name" value="PBP2_BvgS_HisK_like"/>
    <property type="match status" value="1"/>
</dbReference>
<keyword evidence="6 14" id="KW-0597">Phosphoprotein</keyword>
<dbReference type="PROSITE" id="PS50109">
    <property type="entry name" value="HIS_KIN"/>
    <property type="match status" value="1"/>
</dbReference>
<dbReference type="EMBL" id="VUOL01000005">
    <property type="protein sequence ID" value="KAA2230449.1"/>
    <property type="molecule type" value="Genomic_DNA"/>
</dbReference>
<evidence type="ECO:0000256" key="5">
    <source>
        <dbReference type="ARBA" id="ARBA00022519"/>
    </source>
</evidence>
<dbReference type="Gene3D" id="3.40.190.10">
    <property type="entry name" value="Periplasmic binding protein-like II"/>
    <property type="match status" value="2"/>
</dbReference>
<evidence type="ECO:0000256" key="12">
    <source>
        <dbReference type="ARBA" id="ARBA00023012"/>
    </source>
</evidence>
<dbReference type="CDD" id="cd16922">
    <property type="entry name" value="HATPase_EvgS-ArcB-TorS-like"/>
    <property type="match status" value="1"/>
</dbReference>
<keyword evidence="13" id="KW-0472">Membrane</keyword>
<dbReference type="SMART" id="SM00448">
    <property type="entry name" value="REC"/>
    <property type="match status" value="1"/>
</dbReference>
<gene>
    <name evidence="17" type="ORF">F1720_10655</name>
    <name evidence="18" type="ORF">SAMN04490181_2179</name>
</gene>
<feature type="domain" description="Histidine kinase" evidence="15">
    <location>
        <begin position="316"/>
        <end position="535"/>
    </location>
</feature>
<evidence type="ECO:0000313" key="18">
    <source>
        <dbReference type="EMBL" id="SDU95964.1"/>
    </source>
</evidence>
<dbReference type="Proteomes" id="UP000199620">
    <property type="component" value="Chromosome I"/>
</dbReference>
<dbReference type="RefSeq" id="WP_090291307.1">
    <property type="nucleotide sequence ID" value="NZ_BMNU01000007.1"/>
</dbReference>
<dbReference type="CDD" id="cd17546">
    <property type="entry name" value="REC_hyHK_CKI1_RcsC-like"/>
    <property type="match status" value="1"/>
</dbReference>
<proteinExistence type="predicted"/>
<dbReference type="SUPFAM" id="SSF55874">
    <property type="entry name" value="ATPase domain of HSP90 chaperone/DNA topoisomerase II/histidine kinase"/>
    <property type="match status" value="1"/>
</dbReference>
<evidence type="ECO:0000256" key="3">
    <source>
        <dbReference type="ARBA" id="ARBA00012438"/>
    </source>
</evidence>
<evidence type="ECO:0000313" key="19">
    <source>
        <dbReference type="Proteomes" id="UP000199620"/>
    </source>
</evidence>
<reference evidence="18 19" key="1">
    <citation type="submission" date="2016-10" db="EMBL/GenBank/DDBJ databases">
        <authorList>
            <person name="Varghese N."/>
            <person name="Submissions S."/>
        </authorList>
    </citation>
    <scope>NUCLEOTIDE SEQUENCE [LARGE SCALE GENOMIC DNA]</scope>
    <source>
        <strain evidence="18 19">BS2771</strain>
    </source>
</reference>
<evidence type="ECO:0000256" key="14">
    <source>
        <dbReference type="PROSITE-ProRule" id="PRU00169"/>
    </source>
</evidence>
<dbReference type="SMART" id="SM00062">
    <property type="entry name" value="PBPb"/>
    <property type="match status" value="1"/>
</dbReference>
<evidence type="ECO:0000259" key="16">
    <source>
        <dbReference type="PROSITE" id="PS50110"/>
    </source>
</evidence>
<dbReference type="OrthoDB" id="9797243at2"/>
<dbReference type="Pfam" id="PF00072">
    <property type="entry name" value="Response_reg"/>
    <property type="match status" value="1"/>
</dbReference>
<evidence type="ECO:0000313" key="17">
    <source>
        <dbReference type="EMBL" id="KAA2230449.1"/>
    </source>
</evidence>
<dbReference type="InterPro" id="IPR011006">
    <property type="entry name" value="CheY-like_superfamily"/>
</dbReference>
<dbReference type="EC" id="2.7.13.3" evidence="3"/>
<evidence type="ECO:0000256" key="8">
    <source>
        <dbReference type="ARBA" id="ARBA00022692"/>
    </source>
</evidence>
<keyword evidence="4" id="KW-1003">Cell membrane</keyword>
<dbReference type="PROSITE" id="PS50110">
    <property type="entry name" value="RESPONSE_REGULATORY"/>
    <property type="match status" value="1"/>
</dbReference>
<evidence type="ECO:0000256" key="7">
    <source>
        <dbReference type="ARBA" id="ARBA00022679"/>
    </source>
</evidence>
<keyword evidence="19" id="KW-1185">Reference proteome</keyword>
<dbReference type="GO" id="GO:0005886">
    <property type="term" value="C:plasma membrane"/>
    <property type="evidence" value="ECO:0007669"/>
    <property type="project" value="UniProtKB-SubCell"/>
</dbReference>
<dbReference type="AlphaFoldDB" id="A0A5B2UWT5"/>
<dbReference type="Gene3D" id="1.20.120.160">
    <property type="entry name" value="HPT domain"/>
    <property type="match status" value="1"/>
</dbReference>
<keyword evidence="11" id="KW-1133">Transmembrane helix</keyword>
<dbReference type="GO" id="GO:0000155">
    <property type="term" value="F:phosphorelay sensor kinase activity"/>
    <property type="evidence" value="ECO:0007669"/>
    <property type="project" value="InterPro"/>
</dbReference>
<evidence type="ECO:0000256" key="13">
    <source>
        <dbReference type="ARBA" id="ARBA00023136"/>
    </source>
</evidence>
<dbReference type="InterPro" id="IPR003661">
    <property type="entry name" value="HisK_dim/P_dom"/>
</dbReference>
<dbReference type="InterPro" id="IPR001789">
    <property type="entry name" value="Sig_transdc_resp-reg_receiver"/>
</dbReference>
<dbReference type="Gene3D" id="3.30.565.10">
    <property type="entry name" value="Histidine kinase-like ATPase, C-terminal domain"/>
    <property type="match status" value="1"/>
</dbReference>
<keyword evidence="10" id="KW-0547">Nucleotide-binding</keyword>
<dbReference type="InterPro" id="IPR008207">
    <property type="entry name" value="Sig_transdc_His_kin_Hpt_dom"/>
</dbReference>
<keyword evidence="7" id="KW-0808">Transferase</keyword>
<dbReference type="PANTHER" id="PTHR43047">
    <property type="entry name" value="TWO-COMPONENT HISTIDINE PROTEIN KINASE"/>
    <property type="match status" value="1"/>
</dbReference>
<dbReference type="InterPro" id="IPR036097">
    <property type="entry name" value="HisK_dim/P_sf"/>
</dbReference>
<dbReference type="SUPFAM" id="SSF52172">
    <property type="entry name" value="CheY-like"/>
    <property type="match status" value="1"/>
</dbReference>
<dbReference type="PRINTS" id="PR00344">
    <property type="entry name" value="BCTRLSENSOR"/>
</dbReference>
<dbReference type="Gene3D" id="1.10.287.130">
    <property type="match status" value="1"/>
</dbReference>
<evidence type="ECO:0000256" key="1">
    <source>
        <dbReference type="ARBA" id="ARBA00000085"/>
    </source>
</evidence>
<dbReference type="Pfam" id="PF00512">
    <property type="entry name" value="HisKA"/>
    <property type="match status" value="1"/>
</dbReference>
<keyword evidence="8" id="KW-0812">Transmembrane</keyword>
<dbReference type="Pfam" id="PF02518">
    <property type="entry name" value="HATPase_c"/>
    <property type="match status" value="1"/>
</dbReference>
<dbReference type="InterPro" id="IPR004358">
    <property type="entry name" value="Sig_transdc_His_kin-like_C"/>
</dbReference>
<comment type="subcellular location">
    <subcellularLocation>
        <location evidence="2">Cell inner membrane</location>
        <topology evidence="2">Multi-pass membrane protein</topology>
    </subcellularLocation>
</comment>
<sequence length="796" mass="86914">MRQWLCGGVLLWLMGGVPALCAGPIELSEQEQRWIEQHPVLRVGVVEGLIPFEYMSDGTLQGRSVQYLKLVTDTTGLTFTYTPGKTLEIREKMLFEGQVDLLSSYLHFRSEPSTEGLTALTYHTTSPIIVTRVDSPGLFDLDQLQGKTVMIPDTDHYEQIFKATGTGANLIRSTSALDMLTRVEDGSADAAVASETFLMPYLYRQFQGVLETSGVVGSQILDVSMAVRDDQAILLSILGKVLDSITAEQRNQIYDHWYQDLDLDVPTLFTIANHYLHVLILGALVLASLCVLAYRGHRQRLKAVRNEQEKTMFLAVMGHEIRSPMNAVLAAMELLGHTRLNEQQRHFAHLANSGANALVRLLDDVLHTPGSGARALRLNIEPTDVTALVQGVVGLHRLRAREKHLSLNMNIQAQLPLLLLDSSRLTQIFHNLLSNAIKFTDAGGVDIKLCLVASQAGDPQLQVKVHDTGIGMSEAVQASLFRPYVQASQSYKRSGGTGLGLVICQQLASLMQGSLSLSSEPGVGTTIILCVPVTVAPEPAAQPPVQAPAPQAVTDGLQILVVEDTLANQEVLRAQIGGFGCQAVIAADAAQARLLFGEQAYELILMDCDLPDQDGYSLVRELRVFERQLGRARCPIIAISALTGEQHLKRCMDAGMDAVLSKPIRLGQLREVIERWCGVKLAAPRASLMAPRLDQEAINREMASDLGSLIKAIALCDRPSAVHVAHRVHGAALIMEWSALGQSAERLESLLRAEQGWDNPVYAQALQALVEHWHALGADTAFDVLAPARSTRMAPR</sequence>
<feature type="domain" description="Response regulatory" evidence="16">
    <location>
        <begin position="558"/>
        <end position="677"/>
    </location>
</feature>
<dbReference type="EMBL" id="LT629800">
    <property type="protein sequence ID" value="SDU95964.1"/>
    <property type="molecule type" value="Genomic_DNA"/>
</dbReference>
<protein>
    <recommendedName>
        <fullName evidence="3">histidine kinase</fullName>
        <ecNumber evidence="3">2.7.13.3</ecNumber>
    </recommendedName>
</protein>
<keyword evidence="12" id="KW-0902">Two-component regulatory system</keyword>
<reference evidence="17 20" key="2">
    <citation type="submission" date="2019-09" db="EMBL/GenBank/DDBJ databases">
        <title>Draft genome sequence of Pseudomonas brenneri CCUG 51514(T).</title>
        <authorList>
            <person name="Tunovic T."/>
            <person name="Pineiro-Iglesias B."/>
            <person name="Unosson C."/>
            <person name="Inganas E."/>
            <person name="Ohlen M."/>
            <person name="Cardew S."/>
            <person name="Jensie-Markopoulos S."/>
            <person name="Salva-Serra F."/>
            <person name="Jaen-Luchoro D."/>
            <person name="Svensson-Stadler L."/>
            <person name="Chun J."/>
            <person name="Moore E."/>
        </authorList>
    </citation>
    <scope>NUCLEOTIDE SEQUENCE [LARGE SCALE GENOMIC DNA]</scope>
    <source>
        <strain evidence="17 20">CCUG 51514</strain>
    </source>
</reference>
<dbReference type="SUPFAM" id="SSF47384">
    <property type="entry name" value="Homodimeric domain of signal transducing histidine kinase"/>
    <property type="match status" value="1"/>
</dbReference>
<dbReference type="FunFam" id="3.30.565.10:FF:000010">
    <property type="entry name" value="Sensor histidine kinase RcsC"/>
    <property type="match status" value="1"/>
</dbReference>
<evidence type="ECO:0000313" key="20">
    <source>
        <dbReference type="Proteomes" id="UP000325296"/>
    </source>
</evidence>
<evidence type="ECO:0000259" key="15">
    <source>
        <dbReference type="PROSITE" id="PS50109"/>
    </source>
</evidence>
<dbReference type="SMART" id="SM00388">
    <property type="entry name" value="HisKA"/>
    <property type="match status" value="1"/>
</dbReference>
<dbReference type="InterPro" id="IPR003594">
    <property type="entry name" value="HATPase_dom"/>
</dbReference>
<dbReference type="CDD" id="cd00082">
    <property type="entry name" value="HisKA"/>
    <property type="match status" value="1"/>
</dbReference>
<dbReference type="InterPro" id="IPR001638">
    <property type="entry name" value="Solute-binding_3/MltF_N"/>
</dbReference>
<dbReference type="Pfam" id="PF01627">
    <property type="entry name" value="Hpt"/>
    <property type="match status" value="1"/>
</dbReference>
<evidence type="ECO:0000256" key="2">
    <source>
        <dbReference type="ARBA" id="ARBA00004429"/>
    </source>
</evidence>
<evidence type="ECO:0000256" key="4">
    <source>
        <dbReference type="ARBA" id="ARBA00022475"/>
    </source>
</evidence>
<accession>A0A5B2UWT5</accession>
<dbReference type="SUPFAM" id="SSF53850">
    <property type="entry name" value="Periplasmic binding protein-like II"/>
    <property type="match status" value="1"/>
</dbReference>
<name>A0A5B2UWT5_9PSED</name>
<dbReference type="InterPro" id="IPR036890">
    <property type="entry name" value="HATPase_C_sf"/>
</dbReference>
<keyword evidence="10" id="KW-0067">ATP-binding</keyword>
<organism evidence="17 20">
    <name type="scientific">Pseudomonas brenneri</name>
    <dbReference type="NCBI Taxonomy" id="129817"/>
    <lineage>
        <taxon>Bacteria</taxon>
        <taxon>Pseudomonadati</taxon>
        <taxon>Pseudomonadota</taxon>
        <taxon>Gammaproteobacteria</taxon>
        <taxon>Pseudomonadales</taxon>
        <taxon>Pseudomonadaceae</taxon>
        <taxon>Pseudomonas</taxon>
    </lineage>
</organism>
<comment type="catalytic activity">
    <reaction evidence="1">
        <text>ATP + protein L-histidine = ADP + protein N-phospho-L-histidine.</text>
        <dbReference type="EC" id="2.7.13.3"/>
    </reaction>
</comment>
<dbReference type="SUPFAM" id="SSF47226">
    <property type="entry name" value="Histidine-containing phosphotransfer domain, HPT domain"/>
    <property type="match status" value="1"/>
</dbReference>
<dbReference type="Gene3D" id="3.40.50.2300">
    <property type="match status" value="1"/>
</dbReference>
<dbReference type="SMART" id="SM00387">
    <property type="entry name" value="HATPase_c"/>
    <property type="match status" value="1"/>
</dbReference>
<dbReference type="Pfam" id="PF00497">
    <property type="entry name" value="SBP_bac_3"/>
    <property type="match status" value="1"/>
</dbReference>
<evidence type="ECO:0000256" key="10">
    <source>
        <dbReference type="ARBA" id="ARBA00022840"/>
    </source>
</evidence>
<evidence type="ECO:0000256" key="6">
    <source>
        <dbReference type="ARBA" id="ARBA00022553"/>
    </source>
</evidence>
<dbReference type="InterPro" id="IPR036641">
    <property type="entry name" value="HPT_dom_sf"/>
</dbReference>
<keyword evidence="5" id="KW-0997">Cell inner membrane</keyword>